<name>A0A7R9YFT9_9STRA</name>
<dbReference type="InterPro" id="IPR015424">
    <property type="entry name" value="PyrdxlP-dep_Trfase"/>
</dbReference>
<evidence type="ECO:0000256" key="1">
    <source>
        <dbReference type="SAM" id="MobiDB-lite"/>
    </source>
</evidence>
<gene>
    <name evidence="3" type="ORF">PPYR1160_LOCUS14740</name>
</gene>
<dbReference type="Gene3D" id="3.90.1150.10">
    <property type="entry name" value="Aspartate Aminotransferase, domain 1"/>
    <property type="match status" value="1"/>
</dbReference>
<evidence type="ECO:0000259" key="2">
    <source>
        <dbReference type="Pfam" id="PF00266"/>
    </source>
</evidence>
<sequence length="714" mass="79039">MASGSRGPRPVFLDGPSSKANAGKESAVLPGLDPETQQQSQDLCRPRFFRRQKSSTFKSRLKPRFSRDESEDVRTEETLRALREDVIGADASVNTPFGQRTLLYCDFTASGRALRSIEDFIQTQVLPTYANTHTEVSLTGRRTNLLREQARNEVARACNVRDDSHAVIFVGNGSTGTIDMLVGLLPPPFKSRGYQEKADDASKRPAVLVSVFEHHSNLLPWRESNADVLVCRADPDGKTGVDLAHLRELLESVRDRPQIIGSFNAASNIDGTLTATKAVAALLHEFDALACFDFASSGPYVPIDVHDSGADAIFLSPHKFLGGPGTPGVLLVRRSIPRQGRAAQEPPLRPGGGTVIFTSDAMHAYHEKLEVREEGGTPNIVDAIRCGAVFKVKSLVGEEAIMRKEEAYFELAKERLSRERCPNLHILGNPDAKRLPILSFVINVRHKLLHQSFVCALLNDLFGIQARSGCACAGPYGATLLGINDSVMRVMLRSYLDTSAEILKGGFSRINLPFFEDRETLMFVFDAVAWVAEHGYKLLPLYSCEQRSATYRVPQQPLAEFSGALDLRSFSLFSSLRGGKADRRPSRQQLRRQRRAYFAKAQALVAQLERQISSSGVDGLPEEWEGQVLIPDSLDDHAVWFARRDFVLRVLQGAEPATEAKPRFFVPAFLPAEEGITDEEVAQQRKLDVETDWSSAILSGIRIVRPEVFGIRNQ</sequence>
<dbReference type="EMBL" id="HBEA01019413">
    <property type="protein sequence ID" value="CAD8265237.1"/>
    <property type="molecule type" value="Transcribed_RNA"/>
</dbReference>
<dbReference type="Gene3D" id="3.40.640.10">
    <property type="entry name" value="Type I PLP-dependent aspartate aminotransferase-like (Major domain)"/>
    <property type="match status" value="1"/>
</dbReference>
<feature type="region of interest" description="Disordered" evidence="1">
    <location>
        <begin position="1"/>
        <end position="46"/>
    </location>
</feature>
<evidence type="ECO:0000313" key="3">
    <source>
        <dbReference type="EMBL" id="CAD8265237.1"/>
    </source>
</evidence>
<dbReference type="SUPFAM" id="SSF53383">
    <property type="entry name" value="PLP-dependent transferases"/>
    <property type="match status" value="1"/>
</dbReference>
<dbReference type="AlphaFoldDB" id="A0A7R9YFT9"/>
<dbReference type="Pfam" id="PF00266">
    <property type="entry name" value="Aminotran_5"/>
    <property type="match status" value="1"/>
</dbReference>
<dbReference type="PANTHER" id="PTHR43686">
    <property type="entry name" value="SULFURTRANSFERASE-RELATED"/>
    <property type="match status" value="1"/>
</dbReference>
<dbReference type="InterPro" id="IPR000192">
    <property type="entry name" value="Aminotrans_V_dom"/>
</dbReference>
<protein>
    <recommendedName>
        <fullName evidence="2">Aminotransferase class V domain-containing protein</fullName>
    </recommendedName>
</protein>
<dbReference type="InterPro" id="IPR015421">
    <property type="entry name" value="PyrdxlP-dep_Trfase_major"/>
</dbReference>
<proteinExistence type="predicted"/>
<dbReference type="InterPro" id="IPR015422">
    <property type="entry name" value="PyrdxlP-dep_Trfase_small"/>
</dbReference>
<dbReference type="PANTHER" id="PTHR43686:SF1">
    <property type="entry name" value="AMINOTRAN_5 DOMAIN-CONTAINING PROTEIN"/>
    <property type="match status" value="1"/>
</dbReference>
<reference evidence="3" key="1">
    <citation type="submission" date="2021-01" db="EMBL/GenBank/DDBJ databases">
        <authorList>
            <person name="Corre E."/>
            <person name="Pelletier E."/>
            <person name="Niang G."/>
            <person name="Scheremetjew M."/>
            <person name="Finn R."/>
            <person name="Kale V."/>
            <person name="Holt S."/>
            <person name="Cochrane G."/>
            <person name="Meng A."/>
            <person name="Brown T."/>
            <person name="Cohen L."/>
        </authorList>
    </citation>
    <scope>NUCLEOTIDE SEQUENCE</scope>
    <source>
        <strain evidence="3">CCMP2078</strain>
    </source>
</reference>
<accession>A0A7R9YFT9</accession>
<organism evidence="3">
    <name type="scientific">Pinguiococcus pyrenoidosus</name>
    <dbReference type="NCBI Taxonomy" id="172671"/>
    <lineage>
        <taxon>Eukaryota</taxon>
        <taxon>Sar</taxon>
        <taxon>Stramenopiles</taxon>
        <taxon>Ochrophyta</taxon>
        <taxon>Pinguiophyceae</taxon>
        <taxon>Pinguiochrysidales</taxon>
        <taxon>Pinguiochrysidaceae</taxon>
        <taxon>Pinguiococcus</taxon>
    </lineage>
</organism>
<feature type="domain" description="Aminotransferase class V" evidence="2">
    <location>
        <begin position="104"/>
        <end position="495"/>
    </location>
</feature>